<comment type="caution">
    <text evidence="2">The sequence shown here is derived from an EMBL/GenBank/DDBJ whole genome shotgun (WGS) entry which is preliminary data.</text>
</comment>
<feature type="coiled-coil region" evidence="1">
    <location>
        <begin position="96"/>
        <end position="144"/>
    </location>
</feature>
<dbReference type="Proteomes" id="UP000029447">
    <property type="component" value="Unassembled WGS sequence"/>
</dbReference>
<sequence>MYDGKLIDANGIDNAFQLIDLPVFVVSLHGRHNKCFSRDTAINRLAHFMTEKVYSCAGIRSRHPDVRIDRDDKDVWKRGEVLPRYLTAHMRCVRRIRRLLAKKNKQKRDADRWNKKFSSWATKHEALINQKKESEKIYNQLMKERPF</sequence>
<gene>
    <name evidence="2" type="ORF">KU75_21850</name>
</gene>
<keyword evidence="3" id="KW-1185">Reference proteome</keyword>
<name>A0ABR4VJL4_9GAMM</name>
<keyword evidence="1" id="KW-0175">Coiled coil</keyword>
<evidence type="ECO:0000313" key="3">
    <source>
        <dbReference type="Proteomes" id="UP000029447"/>
    </source>
</evidence>
<reference evidence="2 3" key="1">
    <citation type="submission" date="2014-08" db="EMBL/GenBank/DDBJ databases">
        <title>Genome sequences of NCPPB Pectobacterium isolates.</title>
        <authorList>
            <person name="Glover R.H."/>
            <person name="Sapp M."/>
            <person name="Elphinstone J."/>
        </authorList>
    </citation>
    <scope>NUCLEOTIDE SEQUENCE [LARGE SCALE GENOMIC DNA]</scope>
    <source>
        <strain evidence="2 3">NCPPB3841</strain>
    </source>
</reference>
<protein>
    <submittedName>
        <fullName evidence="2">Uncharacterized protein</fullName>
    </submittedName>
</protein>
<dbReference type="EMBL" id="JQOF01000032">
    <property type="protein sequence ID" value="KGA39556.1"/>
    <property type="molecule type" value="Genomic_DNA"/>
</dbReference>
<evidence type="ECO:0000313" key="2">
    <source>
        <dbReference type="EMBL" id="KGA39556.1"/>
    </source>
</evidence>
<accession>A0ABR4VJL4</accession>
<proteinExistence type="predicted"/>
<organism evidence="2 3">
    <name type="scientific">Pectobacterium odoriferum</name>
    <dbReference type="NCBI Taxonomy" id="78398"/>
    <lineage>
        <taxon>Bacteria</taxon>
        <taxon>Pseudomonadati</taxon>
        <taxon>Pseudomonadota</taxon>
        <taxon>Gammaproteobacteria</taxon>
        <taxon>Enterobacterales</taxon>
        <taxon>Pectobacteriaceae</taxon>
        <taxon>Pectobacterium</taxon>
    </lineage>
</organism>
<evidence type="ECO:0000256" key="1">
    <source>
        <dbReference type="SAM" id="Coils"/>
    </source>
</evidence>